<evidence type="ECO:0000313" key="4">
    <source>
        <dbReference type="EMBL" id="CAD5114543.1"/>
    </source>
</evidence>
<feature type="repeat" description="Filamin" evidence="3">
    <location>
        <begin position="364"/>
        <end position="459"/>
    </location>
</feature>
<feature type="repeat" description="Filamin" evidence="3">
    <location>
        <begin position="182"/>
        <end position="278"/>
    </location>
</feature>
<dbReference type="InterPro" id="IPR013783">
    <property type="entry name" value="Ig-like_fold"/>
</dbReference>
<dbReference type="OrthoDB" id="18740at2759"/>
<name>A0A7I8VE64_9ANNE</name>
<feature type="repeat" description="Filamin" evidence="3">
    <location>
        <begin position="1549"/>
        <end position="1650"/>
    </location>
</feature>
<comment type="similarity">
    <text evidence="1">Belongs to the filamin family.</text>
</comment>
<keyword evidence="2" id="KW-0677">Repeat</keyword>
<evidence type="ECO:0000256" key="2">
    <source>
        <dbReference type="ARBA" id="ARBA00022737"/>
    </source>
</evidence>
<comment type="caution">
    <text evidence="4">The sequence shown here is derived from an EMBL/GenBank/DDBJ whole genome shotgun (WGS) entry which is preliminary data.</text>
</comment>
<feature type="repeat" description="Filamin" evidence="3">
    <location>
        <begin position="276"/>
        <end position="366"/>
    </location>
</feature>
<dbReference type="SUPFAM" id="SSF81296">
    <property type="entry name" value="E set domains"/>
    <property type="match status" value="21"/>
</dbReference>
<evidence type="ECO:0000313" key="5">
    <source>
        <dbReference type="Proteomes" id="UP000549394"/>
    </source>
</evidence>
<dbReference type="GO" id="GO:0051015">
    <property type="term" value="F:actin filament binding"/>
    <property type="evidence" value="ECO:0007669"/>
    <property type="project" value="InterPro"/>
</dbReference>
<feature type="repeat" description="Filamin" evidence="3">
    <location>
        <begin position="1843"/>
        <end position="1939"/>
    </location>
</feature>
<dbReference type="Proteomes" id="UP000549394">
    <property type="component" value="Unassembled WGS sequence"/>
</dbReference>
<feature type="repeat" description="Filamin" evidence="3">
    <location>
        <begin position="728"/>
        <end position="822"/>
    </location>
</feature>
<feature type="repeat" description="Filamin" evidence="3">
    <location>
        <begin position="1092"/>
        <end position="1186"/>
    </location>
</feature>
<protein>
    <submittedName>
        <fullName evidence="4">DgyrCDS3662</fullName>
    </submittedName>
</protein>
<dbReference type="PANTHER" id="PTHR38537">
    <property type="entry name" value="JITTERBUG, ISOFORM N"/>
    <property type="match status" value="1"/>
</dbReference>
<dbReference type="Pfam" id="PF00630">
    <property type="entry name" value="Filamin"/>
    <property type="match status" value="19"/>
</dbReference>
<feature type="repeat" description="Filamin" evidence="3">
    <location>
        <begin position="909"/>
        <end position="1004"/>
    </location>
</feature>
<feature type="repeat" description="Filamin" evidence="3">
    <location>
        <begin position="1655"/>
        <end position="1748"/>
    </location>
</feature>
<dbReference type="InterPro" id="IPR044801">
    <property type="entry name" value="Filamin"/>
</dbReference>
<dbReference type="Gene3D" id="2.60.40.10">
    <property type="entry name" value="Immunoglobulins"/>
    <property type="match status" value="21"/>
</dbReference>
<feature type="repeat" description="Filamin" evidence="3">
    <location>
        <begin position="471"/>
        <end position="549"/>
    </location>
</feature>
<feature type="repeat" description="Filamin" evidence="3">
    <location>
        <begin position="1749"/>
        <end position="1842"/>
    </location>
</feature>
<feature type="repeat" description="Filamin" evidence="3">
    <location>
        <begin position="105"/>
        <end position="184"/>
    </location>
</feature>
<feature type="repeat" description="Filamin" evidence="3">
    <location>
        <begin position="1266"/>
        <end position="1371"/>
    </location>
</feature>
<keyword evidence="5" id="KW-1185">Reference proteome</keyword>
<feature type="repeat" description="Filamin" evidence="3">
    <location>
        <begin position="1018"/>
        <end position="1094"/>
    </location>
</feature>
<dbReference type="PANTHER" id="PTHR38537:SF8">
    <property type="entry name" value="FILAMIN-A"/>
    <property type="match status" value="1"/>
</dbReference>
<feature type="repeat" description="Filamin" evidence="3">
    <location>
        <begin position="1184"/>
        <end position="1269"/>
    </location>
</feature>
<dbReference type="EMBL" id="CAJFCJ010000005">
    <property type="protein sequence ID" value="CAD5114543.1"/>
    <property type="molecule type" value="Genomic_DNA"/>
</dbReference>
<feature type="repeat" description="Filamin" evidence="3">
    <location>
        <begin position="27"/>
        <end position="95"/>
    </location>
</feature>
<feature type="repeat" description="Filamin" evidence="3">
    <location>
        <begin position="833"/>
        <end position="911"/>
    </location>
</feature>
<dbReference type="InterPro" id="IPR001298">
    <property type="entry name" value="Filamin/ABP280_rpt"/>
</dbReference>
<gene>
    <name evidence="4" type="ORF">DGYR_LOCUS3373</name>
</gene>
<evidence type="ECO:0000256" key="3">
    <source>
        <dbReference type="PROSITE-ProRule" id="PRU00087"/>
    </source>
</evidence>
<organism evidence="4 5">
    <name type="scientific">Dimorphilus gyrociliatus</name>
    <dbReference type="NCBI Taxonomy" id="2664684"/>
    <lineage>
        <taxon>Eukaryota</taxon>
        <taxon>Metazoa</taxon>
        <taxon>Spiralia</taxon>
        <taxon>Lophotrochozoa</taxon>
        <taxon>Annelida</taxon>
        <taxon>Polychaeta</taxon>
        <taxon>Polychaeta incertae sedis</taxon>
        <taxon>Dinophilidae</taxon>
        <taxon>Dimorphilus</taxon>
    </lineage>
</organism>
<dbReference type="FunFam" id="2.60.40.10:FF:001145">
    <property type="entry name" value="Jitterbug, isoform I"/>
    <property type="match status" value="1"/>
</dbReference>
<feature type="repeat" description="Filamin" evidence="3">
    <location>
        <begin position="547"/>
        <end position="641"/>
    </location>
</feature>
<dbReference type="SMART" id="SM00557">
    <property type="entry name" value="IG_FLMN"/>
    <property type="match status" value="20"/>
</dbReference>
<sequence length="1969" mass="212120">MSAAATMQWSSPTNQTASTTLQNAFPSFQIDSTLDRKGDIRVKARAPSGRITETTVREEDGMFTANFQPTEVGDWLVSILYDGVDIEGSPFSVRVYDAAKVKIGGLEGGVAGKSLSFSADCTGAGEGSLSVEISHEGVPVPVFVDKESPGIYKITFTPSGAGRYSIQVLFANIRVPGSPFTVEIVDASKIEVSGEGITTCMVGQYANFLIHADTPGAKLSDLSVEITAPNGITLPSKIQPQPAGYYRVEYIPKQVGEHLIDVAFMGRPVGGSPFRSQAFDPRSITLSNLSASSAVGRPVEFDIDASRAGSGNLEIMVNDGQIKCAAQDVGNKQFHAVFVPINPGLHHIRMKFNGIELPASPWTIEIKSAALVQAFGIGLTGPIPCQFPTSFDVNCGTNNEGVISANVISPNKRSLPVQVTPLGAGVFRLTYTPLDTGIHTIDVNFEGSPIPNSPFKCSAYDTSLINFSEPSQAVVGKPVDISIDVSSAGNGNLAISVNGGQVPNTIRKASEDQNHVYIMTFVPKSPVPHMIDMTFNDERVPRCPVYIPVIDTNRVSARGEGLSNCTVNSPSTFQIDASAAGEADLSVTVTAPDDTQLPYKLTGSISAGFEVTYTPFTVGKYHISIIYGGVELRRSPFVARCSDASKITVSEINDCYVGKKSSFIVNAAGAGEGNIQISIGVQGRNIKNIVQNLDLQKFEVLFTPDIGDIHEASVTFNSVHITGSPFKFRVFDAEKLSIDGNKLVQCNEETSLTLKVPAIGYKSDLFDFAVTDPEGRKLHTRLEEIRDVGFKIFFTPIIVGNHDIRAKFADMLVQGCPFVVQAFDSSKVIISEIEGARVGEEASFKIDPTNAGKGNLEIQITANDKNVHNDFKVEKTRIILVTFTPEIAVNHIISVKFNGHAIQGCPLTCPVTDSSVVSAYGEGLKIAAVQRTASFVISTAKDGRKSKIDCEIISPDGKKLHSLSYKQVTNGFLVEYVPKVVGRHVVEIKVNDVAIPECPFYPEIYDVREVKVGSIGPGVVGKPTAFHVNCQAAGEGTMTVDVRSENQSRAITEIEDKGEAIYEVTFIPRDNTPHSIVITFNNEPVVGSPFLCQIGEESVVASNWNNVNLVPVSKVASFNIDPSLFSSQSYIKVKVVDPRGIEQWGSVDKHGNSFLGQFVPTIVGTYSVSIESSGQILSGSTLTYSAYDASKVEIIKIDSNGKVGDELGFTVDTSKAGAGDLDVEVNCSNQLIRTVRDKISNTEHRYRYIVQRATDHEINVLFNLIQVPGCPKKVSMADPGNVLSLDASSPDFVASNQTAWASIKRHTNDISVVDLEVKVQAPNGEKVPAKLALQADGNYKVEYSSIYTGEHTIEVRYADVHIAGTPFRVQIFDPNKVKVEVPNMIPIGQRAQIAIHTADAGLAEMGLTITTPRNEQVNYEQIKTDSGYIANFTAFQSGVYKIYVTYGGLNVPGCPISMQVEEGKGCDAVTVIGEGLYQGVLGKQATFKVDTQKGELLVKVDGPNGAAKCHVEPHADGKYSISYVPAEVGTYQVVVKLNGQEVPGSPWKPNIVSPSKVEVTGGWQSHMDPRSRIALKINEPKEIEFDVTGAGSASLAVDVRGPAGSLPVEIKDINENLKIVRFTPQKTGEHYISVSWGGIELADSPLTGFAISDKMSTDDLEKVILTGRGLQEATVHQEAFFQIDGSAAGPGSPDVKIVGVTSHVDVNVTPLGNQKYRCSYVPSRPGAYLLNVKWGDRDAVGSPFKINVSTRSDAKKVQLAARSLQTASYGKEISTIIDTKGAGPGQLTAHCMGPNRVAYCDLIDQHNGTFKLKIKTQEAGKHILQVKYCGEHIPGSPFEVKVQGAPDPSKVKVSGPGIQHGILATFLSRFLVDTTGAGAGELLVRVRGPKGAFNVTMSKENPKDRVIICKYHPTEVGEYLVYVRWSNHEVSGSPFKVQIFDSADELQSYLKNHPNEVGNANTMPRSWAK</sequence>
<dbReference type="InterPro" id="IPR017868">
    <property type="entry name" value="Filamin/ABP280_repeat-like"/>
</dbReference>
<evidence type="ECO:0000256" key="1">
    <source>
        <dbReference type="ARBA" id="ARBA00009238"/>
    </source>
</evidence>
<feature type="repeat" description="Filamin" evidence="3">
    <location>
        <begin position="1369"/>
        <end position="1460"/>
    </location>
</feature>
<feature type="repeat" description="Filamin" evidence="3">
    <location>
        <begin position="1461"/>
        <end position="1551"/>
    </location>
</feature>
<dbReference type="PROSITE" id="PS50194">
    <property type="entry name" value="FILAMIN_REPEAT"/>
    <property type="match status" value="21"/>
</dbReference>
<reference evidence="4 5" key="1">
    <citation type="submission" date="2020-08" db="EMBL/GenBank/DDBJ databases">
        <authorList>
            <person name="Hejnol A."/>
        </authorList>
    </citation>
    <scope>NUCLEOTIDE SEQUENCE [LARGE SCALE GENOMIC DNA]</scope>
</reference>
<dbReference type="GO" id="GO:0030036">
    <property type="term" value="P:actin cytoskeleton organization"/>
    <property type="evidence" value="ECO:0007669"/>
    <property type="project" value="InterPro"/>
</dbReference>
<accession>A0A7I8VE64</accession>
<dbReference type="InterPro" id="IPR014756">
    <property type="entry name" value="Ig_E-set"/>
</dbReference>
<feature type="repeat" description="Filamin" evidence="3">
    <location>
        <begin position="657"/>
        <end position="730"/>
    </location>
</feature>
<proteinExistence type="inferred from homology"/>